<dbReference type="PANTHER" id="PTHR43479">
    <property type="entry name" value="ACREF/ENVCD OPERON REPRESSOR-RELATED"/>
    <property type="match status" value="1"/>
</dbReference>
<organism evidence="4 5">
    <name type="scientific">Paenibacillus agri</name>
    <dbReference type="NCBI Taxonomy" id="2744309"/>
    <lineage>
        <taxon>Bacteria</taxon>
        <taxon>Bacillati</taxon>
        <taxon>Bacillota</taxon>
        <taxon>Bacilli</taxon>
        <taxon>Bacillales</taxon>
        <taxon>Paenibacillaceae</taxon>
        <taxon>Paenibacillus</taxon>
    </lineage>
</organism>
<evidence type="ECO:0000256" key="2">
    <source>
        <dbReference type="PROSITE-ProRule" id="PRU00335"/>
    </source>
</evidence>
<feature type="domain" description="HTH tetR-type" evidence="3">
    <location>
        <begin position="10"/>
        <end position="70"/>
    </location>
</feature>
<gene>
    <name evidence="4" type="ORF">HPT30_16725</name>
</gene>
<dbReference type="PROSITE" id="PS50977">
    <property type="entry name" value="HTH_TETR_2"/>
    <property type="match status" value="1"/>
</dbReference>
<sequence length="185" mass="21480">MEEKLDRRTKKSRKAIQSTFLTLLLHDGFDSITVKTLTEKADISRKTFYLHFTDKNDLLDVIVQEQIRELKSTCAESKATDFIESTIIWFHYFEQKKDFFYALFKSESTVSFRKQLLNCLMEQIGGEIPNVDSNKDRDLTIRFLSTAVLGIVESFVMDEINSDCEHIARQVGKLLEENLSLISNH</sequence>
<proteinExistence type="predicted"/>
<feature type="DNA-binding region" description="H-T-H motif" evidence="2">
    <location>
        <begin position="33"/>
        <end position="52"/>
    </location>
</feature>
<dbReference type="Gene3D" id="1.10.357.10">
    <property type="entry name" value="Tetracycline Repressor, domain 2"/>
    <property type="match status" value="1"/>
</dbReference>
<dbReference type="SUPFAM" id="SSF46689">
    <property type="entry name" value="Homeodomain-like"/>
    <property type="match status" value="1"/>
</dbReference>
<name>A0A850EVU0_9BACL</name>
<keyword evidence="1 2" id="KW-0238">DNA-binding</keyword>
<dbReference type="EMBL" id="JABWCS010000212">
    <property type="protein sequence ID" value="NUU61991.1"/>
    <property type="molecule type" value="Genomic_DNA"/>
</dbReference>
<keyword evidence="5" id="KW-1185">Reference proteome</keyword>
<dbReference type="Pfam" id="PF14278">
    <property type="entry name" value="TetR_C_8"/>
    <property type="match status" value="1"/>
</dbReference>
<evidence type="ECO:0000256" key="1">
    <source>
        <dbReference type="ARBA" id="ARBA00023125"/>
    </source>
</evidence>
<evidence type="ECO:0000313" key="4">
    <source>
        <dbReference type="EMBL" id="NUU61991.1"/>
    </source>
</evidence>
<dbReference type="InterPro" id="IPR001647">
    <property type="entry name" value="HTH_TetR"/>
</dbReference>
<dbReference type="AlphaFoldDB" id="A0A850EVU0"/>
<dbReference type="GO" id="GO:0003677">
    <property type="term" value="F:DNA binding"/>
    <property type="evidence" value="ECO:0007669"/>
    <property type="project" value="UniProtKB-UniRule"/>
</dbReference>
<dbReference type="RefSeq" id="WP_175372492.1">
    <property type="nucleotide sequence ID" value="NZ_JABWCS010000212.1"/>
</dbReference>
<protein>
    <submittedName>
        <fullName evidence="4">TetR/AcrR family transcriptional regulator</fullName>
    </submittedName>
</protein>
<dbReference type="InterPro" id="IPR050624">
    <property type="entry name" value="HTH-type_Tx_Regulator"/>
</dbReference>
<comment type="caution">
    <text evidence="4">The sequence shown here is derived from an EMBL/GenBank/DDBJ whole genome shotgun (WGS) entry which is preliminary data.</text>
</comment>
<dbReference type="InterPro" id="IPR039532">
    <property type="entry name" value="TetR_C_Firmicutes"/>
</dbReference>
<dbReference type="PANTHER" id="PTHR43479:SF7">
    <property type="entry name" value="TETR-FAMILY TRANSCRIPTIONAL REGULATOR"/>
    <property type="match status" value="1"/>
</dbReference>
<reference evidence="4" key="1">
    <citation type="submission" date="2020-06" db="EMBL/GenBank/DDBJ databases">
        <title>Paenibacillus sp. nov., isolated from soil.</title>
        <authorList>
            <person name="Seo Y.L."/>
        </authorList>
    </citation>
    <scope>NUCLEOTIDE SEQUENCE [LARGE SCALE GENOMIC DNA]</scope>
    <source>
        <strain evidence="4">JW14</strain>
    </source>
</reference>
<dbReference type="Proteomes" id="UP000564806">
    <property type="component" value="Unassembled WGS sequence"/>
</dbReference>
<accession>A0A850EVU0</accession>
<evidence type="ECO:0000259" key="3">
    <source>
        <dbReference type="PROSITE" id="PS50977"/>
    </source>
</evidence>
<evidence type="ECO:0000313" key="5">
    <source>
        <dbReference type="Proteomes" id="UP000564806"/>
    </source>
</evidence>
<dbReference type="InterPro" id="IPR009057">
    <property type="entry name" value="Homeodomain-like_sf"/>
</dbReference>
<dbReference type="Pfam" id="PF00440">
    <property type="entry name" value="TetR_N"/>
    <property type="match status" value="1"/>
</dbReference>